<dbReference type="Proteomes" id="UP000693970">
    <property type="component" value="Unassembled WGS sequence"/>
</dbReference>
<proteinExistence type="predicted"/>
<reference evidence="2" key="1">
    <citation type="journal article" date="2021" name="Sci. Rep.">
        <title>Diploid genomic architecture of Nitzschia inconspicua, an elite biomass production diatom.</title>
        <authorList>
            <person name="Oliver A."/>
            <person name="Podell S."/>
            <person name="Pinowska A."/>
            <person name="Traller J.C."/>
            <person name="Smith S.R."/>
            <person name="McClure R."/>
            <person name="Beliaev A."/>
            <person name="Bohutskyi P."/>
            <person name="Hill E.A."/>
            <person name="Rabines A."/>
            <person name="Zheng H."/>
            <person name="Allen L.Z."/>
            <person name="Kuo A."/>
            <person name="Grigoriev I.V."/>
            <person name="Allen A.E."/>
            <person name="Hazlebeck D."/>
            <person name="Allen E.E."/>
        </authorList>
    </citation>
    <scope>NUCLEOTIDE SEQUENCE</scope>
    <source>
        <strain evidence="2">Hildebrandi</strain>
    </source>
</reference>
<organism evidence="2 3">
    <name type="scientific">Nitzschia inconspicua</name>
    <dbReference type="NCBI Taxonomy" id="303405"/>
    <lineage>
        <taxon>Eukaryota</taxon>
        <taxon>Sar</taxon>
        <taxon>Stramenopiles</taxon>
        <taxon>Ochrophyta</taxon>
        <taxon>Bacillariophyta</taxon>
        <taxon>Bacillariophyceae</taxon>
        <taxon>Bacillariophycidae</taxon>
        <taxon>Bacillariales</taxon>
        <taxon>Bacillariaceae</taxon>
        <taxon>Nitzschia</taxon>
    </lineage>
</organism>
<reference evidence="2" key="2">
    <citation type="submission" date="2021-04" db="EMBL/GenBank/DDBJ databases">
        <authorList>
            <person name="Podell S."/>
        </authorList>
    </citation>
    <scope>NUCLEOTIDE SEQUENCE</scope>
    <source>
        <strain evidence="2">Hildebrandi</strain>
    </source>
</reference>
<name>A0A9K3PMJ0_9STRA</name>
<evidence type="ECO:0000256" key="1">
    <source>
        <dbReference type="SAM" id="MobiDB-lite"/>
    </source>
</evidence>
<feature type="region of interest" description="Disordered" evidence="1">
    <location>
        <begin position="107"/>
        <end position="132"/>
    </location>
</feature>
<evidence type="ECO:0000313" key="3">
    <source>
        <dbReference type="Proteomes" id="UP000693970"/>
    </source>
</evidence>
<sequence length="170" mass="19070">MVVSNYSKHTQDYRRTQELKEYMKQKTQMSEAAFTGIDWQSHERSIHLQRCPPPHIFIVKFINGWLPLGKLYPDMTLSSTQVNVHRVMSPSKSVNTASHVLIQNAKNGMQPSKQQSEKNGSPVIPTQPPPAPPTVGLEIIGSKVLLFQSIAYPRGSQIYFHSQAKIVGSS</sequence>
<dbReference type="AlphaFoldDB" id="A0A9K3PMJ0"/>
<evidence type="ECO:0000313" key="2">
    <source>
        <dbReference type="EMBL" id="KAG7352887.1"/>
    </source>
</evidence>
<protein>
    <submittedName>
        <fullName evidence="2">Uncharacterized protein</fullName>
    </submittedName>
</protein>
<keyword evidence="3" id="KW-1185">Reference proteome</keyword>
<comment type="caution">
    <text evidence="2">The sequence shown here is derived from an EMBL/GenBank/DDBJ whole genome shotgun (WGS) entry which is preliminary data.</text>
</comment>
<accession>A0A9K3PMJ0</accession>
<gene>
    <name evidence="2" type="ORF">IV203_008935</name>
</gene>
<feature type="compositionally biased region" description="Polar residues" evidence="1">
    <location>
        <begin position="107"/>
        <end position="119"/>
    </location>
</feature>
<dbReference type="EMBL" id="JAGRRH010000017">
    <property type="protein sequence ID" value="KAG7352887.1"/>
    <property type="molecule type" value="Genomic_DNA"/>
</dbReference>